<keyword evidence="6" id="KW-0520">NAD</keyword>
<dbReference type="GO" id="GO:0005886">
    <property type="term" value="C:plasma membrane"/>
    <property type="evidence" value="ECO:0000318"/>
    <property type="project" value="GO_Central"/>
</dbReference>
<reference evidence="19" key="1">
    <citation type="submission" date="2015-02" db="EMBL/GenBank/DDBJ databases">
        <title>Genome sequencing for Strongylocentrotus purpuratus.</title>
        <authorList>
            <person name="Murali S."/>
            <person name="Liu Y."/>
            <person name="Vee V."/>
            <person name="English A."/>
            <person name="Wang M."/>
            <person name="Skinner E."/>
            <person name="Han Y."/>
            <person name="Muzny D.M."/>
            <person name="Worley K.C."/>
            <person name="Gibbs R.A."/>
        </authorList>
    </citation>
    <scope>NUCLEOTIDE SEQUENCE</scope>
</reference>
<organism evidence="18 19">
    <name type="scientific">Strongylocentrotus purpuratus</name>
    <name type="common">Purple sea urchin</name>
    <dbReference type="NCBI Taxonomy" id="7668"/>
    <lineage>
        <taxon>Eukaryota</taxon>
        <taxon>Metazoa</taxon>
        <taxon>Echinodermata</taxon>
        <taxon>Eleutherozoa</taxon>
        <taxon>Echinozoa</taxon>
        <taxon>Echinoidea</taxon>
        <taxon>Euechinoidea</taxon>
        <taxon>Echinacea</taxon>
        <taxon>Camarodonta</taxon>
        <taxon>Echinidea</taxon>
        <taxon>Strongylocentrotidae</taxon>
        <taxon>Strongylocentrotus</taxon>
    </lineage>
</organism>
<name>A0A7M7NLL2_STRPU</name>
<dbReference type="OMA" id="NQTIYAQ"/>
<dbReference type="PANTHER" id="PTHR11890">
    <property type="entry name" value="INTERLEUKIN-1 RECEPTOR FAMILY MEMBER"/>
    <property type="match status" value="1"/>
</dbReference>
<evidence type="ECO:0000256" key="13">
    <source>
        <dbReference type="ARBA" id="ARBA00045444"/>
    </source>
</evidence>
<keyword evidence="15" id="KW-1133">Transmembrane helix</keyword>
<dbReference type="InterPro" id="IPR003599">
    <property type="entry name" value="Ig_sub"/>
</dbReference>
<dbReference type="OrthoDB" id="6019866at2759"/>
<dbReference type="InterPro" id="IPR036179">
    <property type="entry name" value="Ig-like_dom_sf"/>
</dbReference>
<evidence type="ECO:0000256" key="11">
    <source>
        <dbReference type="ARBA" id="ARBA00038761"/>
    </source>
</evidence>
<evidence type="ECO:0000256" key="9">
    <source>
        <dbReference type="ARBA" id="ARBA00023258"/>
    </source>
</evidence>
<keyword evidence="4" id="KW-0378">Hydrolase</keyword>
<dbReference type="InterPro" id="IPR013783">
    <property type="entry name" value="Ig-like_fold"/>
</dbReference>
<dbReference type="Proteomes" id="UP000007110">
    <property type="component" value="Unassembled WGS sequence"/>
</dbReference>
<keyword evidence="2" id="KW-0244">Early protein</keyword>
<keyword evidence="9" id="KW-0899">Viral immunoevasion</keyword>
<feature type="domain" description="Ig-like" evidence="17">
    <location>
        <begin position="88"/>
        <end position="212"/>
    </location>
</feature>
<dbReference type="GO" id="GO:0039502">
    <property type="term" value="P:symbiont-mediated suppression of host type I interferon-mediated signaling pathway"/>
    <property type="evidence" value="ECO:0007669"/>
    <property type="project" value="UniProtKB-KW"/>
</dbReference>
<evidence type="ECO:0000256" key="6">
    <source>
        <dbReference type="ARBA" id="ARBA00023027"/>
    </source>
</evidence>
<comment type="subunit">
    <text evidence="11">Interacts with host IFNA1.</text>
</comment>
<evidence type="ECO:0000256" key="14">
    <source>
        <dbReference type="SAM" id="MobiDB-lite"/>
    </source>
</evidence>
<dbReference type="PROSITE" id="PS50835">
    <property type="entry name" value="IG_LIKE"/>
    <property type="match status" value="2"/>
</dbReference>
<feature type="transmembrane region" description="Helical" evidence="15">
    <location>
        <begin position="221"/>
        <end position="243"/>
    </location>
</feature>
<comment type="similarity">
    <text evidence="1">Belongs to the interleukin-1 receptor family.</text>
</comment>
<dbReference type="InterPro" id="IPR000157">
    <property type="entry name" value="TIR_dom"/>
</dbReference>
<evidence type="ECO:0000313" key="19">
    <source>
        <dbReference type="Proteomes" id="UP000007110"/>
    </source>
</evidence>
<dbReference type="SUPFAM" id="SSF52200">
    <property type="entry name" value="Toll/Interleukin receptor TIR domain"/>
    <property type="match status" value="1"/>
</dbReference>
<evidence type="ECO:0000256" key="4">
    <source>
        <dbReference type="ARBA" id="ARBA00022801"/>
    </source>
</evidence>
<feature type="domain" description="Ig-like" evidence="17">
    <location>
        <begin position="1"/>
        <end position="78"/>
    </location>
</feature>
<keyword evidence="7" id="KW-1015">Disulfide bond</keyword>
<evidence type="ECO:0000256" key="12">
    <source>
        <dbReference type="ARBA" id="ARBA00041012"/>
    </source>
</evidence>
<evidence type="ECO:0000256" key="5">
    <source>
        <dbReference type="ARBA" id="ARBA00022830"/>
    </source>
</evidence>
<keyword evidence="15" id="KW-0472">Membrane</keyword>
<keyword evidence="10" id="KW-0393">Immunoglobulin domain</keyword>
<dbReference type="InterPro" id="IPR007110">
    <property type="entry name" value="Ig-like_dom"/>
</dbReference>
<evidence type="ECO:0000256" key="10">
    <source>
        <dbReference type="ARBA" id="ARBA00023319"/>
    </source>
</evidence>
<keyword evidence="5" id="KW-1114">Inhibition of host interferon signaling pathway by virus</keyword>
<dbReference type="InterPro" id="IPR015621">
    <property type="entry name" value="IL-1_rcpt_fam"/>
</dbReference>
<protein>
    <recommendedName>
        <fullName evidence="12">Soluble interferon alpha/beta receptor OPG204</fullName>
    </recommendedName>
</protein>
<evidence type="ECO:0000313" key="18">
    <source>
        <dbReference type="EnsemblMetazoa" id="XP_030838096"/>
    </source>
</evidence>
<evidence type="ECO:0000256" key="15">
    <source>
        <dbReference type="SAM" id="Phobius"/>
    </source>
</evidence>
<comment type="function">
    <text evidence="13">Counteracts the antiviral effects of host IFN-alpha/beta and key IFN-inducible proteins involved in viral RNA degradation suxh as host OAS1. Acts as a soluble IFN-alpha receptor and thus inhibits the interaction between host IFN-alpha and its receptor.</text>
</comment>
<evidence type="ECO:0000256" key="2">
    <source>
        <dbReference type="ARBA" id="ARBA00022518"/>
    </source>
</evidence>
<feature type="region of interest" description="Disordered" evidence="14">
    <location>
        <begin position="408"/>
        <end position="427"/>
    </location>
</feature>
<dbReference type="Gene3D" id="3.40.50.10140">
    <property type="entry name" value="Toll/interleukin-1 receptor homology (TIR) domain"/>
    <property type="match status" value="1"/>
</dbReference>
<dbReference type="PANTHER" id="PTHR11890:SF44">
    <property type="entry name" value="X-LINKED INTERLEUKIN-1 RECEPTOR ACCESSORY PROTEIN-LIKE 2"/>
    <property type="match status" value="1"/>
</dbReference>
<dbReference type="Gene3D" id="2.60.40.10">
    <property type="entry name" value="Immunoglobulins"/>
    <property type="match status" value="2"/>
</dbReference>
<feature type="compositionally biased region" description="Gly residues" evidence="14">
    <location>
        <begin position="415"/>
        <end position="424"/>
    </location>
</feature>
<dbReference type="KEGG" id="spu:100892172"/>
<dbReference type="GO" id="GO:0009986">
    <property type="term" value="C:cell surface"/>
    <property type="evidence" value="ECO:0000318"/>
    <property type="project" value="GO_Central"/>
</dbReference>
<dbReference type="PROSITE" id="PS50104">
    <property type="entry name" value="TIR"/>
    <property type="match status" value="1"/>
</dbReference>
<dbReference type="GO" id="GO:0007166">
    <property type="term" value="P:cell surface receptor signaling pathway"/>
    <property type="evidence" value="ECO:0000318"/>
    <property type="project" value="GO_Central"/>
</dbReference>
<dbReference type="SUPFAM" id="SSF48726">
    <property type="entry name" value="Immunoglobulin"/>
    <property type="match status" value="2"/>
</dbReference>
<evidence type="ECO:0000256" key="8">
    <source>
        <dbReference type="ARBA" id="ARBA00023180"/>
    </source>
</evidence>
<dbReference type="EnsemblMetazoa" id="XM_030982236">
    <property type="protein sequence ID" value="XP_030838096"/>
    <property type="gene ID" value="LOC100892172"/>
</dbReference>
<evidence type="ECO:0000256" key="1">
    <source>
        <dbReference type="ARBA" id="ARBA00009752"/>
    </source>
</evidence>
<dbReference type="GO" id="GO:0016787">
    <property type="term" value="F:hydrolase activity"/>
    <property type="evidence" value="ECO:0007669"/>
    <property type="project" value="UniProtKB-KW"/>
</dbReference>
<keyword evidence="9" id="KW-0922">Interferon antiviral system evasion</keyword>
<keyword evidence="9" id="KW-0945">Host-virus interaction</keyword>
<keyword evidence="3" id="KW-1090">Inhibition of host innate immune response by virus</keyword>
<accession>A0A7M7NLL2</accession>
<feature type="region of interest" description="Disordered" evidence="14">
    <location>
        <begin position="487"/>
        <end position="552"/>
    </location>
</feature>
<keyword evidence="8" id="KW-0325">Glycoprotein</keyword>
<dbReference type="PRINTS" id="PR01537">
    <property type="entry name" value="INTRLKN1R1F"/>
</dbReference>
<dbReference type="RefSeq" id="XP_030838096.1">
    <property type="nucleotide sequence ID" value="XM_030982236.1"/>
</dbReference>
<evidence type="ECO:0000259" key="16">
    <source>
        <dbReference type="PROSITE" id="PS50104"/>
    </source>
</evidence>
<evidence type="ECO:0000256" key="3">
    <source>
        <dbReference type="ARBA" id="ARBA00022632"/>
    </source>
</evidence>
<dbReference type="InParanoid" id="A0A7M7NLL2"/>
<dbReference type="Pfam" id="PF13676">
    <property type="entry name" value="TIR_2"/>
    <property type="match status" value="1"/>
</dbReference>
<keyword evidence="15" id="KW-0812">Transmembrane</keyword>
<reference evidence="18" key="2">
    <citation type="submission" date="2021-01" db="UniProtKB">
        <authorList>
            <consortium name="EnsemblMetazoa"/>
        </authorList>
    </citation>
    <scope>IDENTIFICATION</scope>
</reference>
<evidence type="ECO:0000256" key="7">
    <source>
        <dbReference type="ARBA" id="ARBA00023157"/>
    </source>
</evidence>
<keyword evidence="19" id="KW-1185">Reference proteome</keyword>
<feature type="domain" description="TIR" evidence="16">
    <location>
        <begin position="267"/>
        <end position="410"/>
    </location>
</feature>
<dbReference type="InterPro" id="IPR035897">
    <property type="entry name" value="Toll_tir_struct_dom_sf"/>
</dbReference>
<dbReference type="GeneID" id="100892172"/>
<feature type="compositionally biased region" description="Basic and acidic residues" evidence="14">
    <location>
        <begin position="494"/>
        <end position="503"/>
    </location>
</feature>
<sequence>MIPSMLCNAEGFTSITWLKDDSFEFPFGFMPGSSKAHTSLTDCNQTVQIKNTQKDAIGNYTCMVSNGEETIQRTFHVIVEDEKFTGDPSTIDHANCSDMAVKPGEDVYLFCEFCAGDKSHVTEVRWNKLDEDENLVPVNQLTDEEDEDGSRYWESPNIYSRDCLETYNLPAAVGRQLIIRDVTTDMFGSYVITANYTLSGAYKGASIQITVSRAPDTMTEITVGVVVSLTVIFLVVTVVTVTCHKYHLTLQLYWKNRFGKIEEHDGMEHDAFISFSDSPNDGRFAIAVAQLLLQRGYNVWMRDMHSIPGEALIAEEIVSMKRSRRCILIISPEYSTSSHSEVLTDLAADQTLRKRSRIIPILYRDVTREHFKRHQRLAEIIRVCPCIIWQEMEDAGSLDDQLSNNISGSSSEGVHGNGFSGSGLGEMPNNDVSGSGLEEMRSNNLSGRGTVEMPSNVSGCGTGEMPINSNNSINSTNDDEGTIACHSNNGMRMTRRDGDRDQLIEDQEEGERKKREMKMKKQREKNEKKLLLKMPPKRLVASHAGNTASMVV</sequence>
<dbReference type="FunCoup" id="A0A7M7NLL2">
    <property type="interactions" value="776"/>
</dbReference>
<dbReference type="SMART" id="SM00255">
    <property type="entry name" value="TIR"/>
    <property type="match status" value="1"/>
</dbReference>
<dbReference type="SMART" id="SM00409">
    <property type="entry name" value="IG"/>
    <property type="match status" value="2"/>
</dbReference>
<evidence type="ECO:0000259" key="17">
    <source>
        <dbReference type="PROSITE" id="PS50835"/>
    </source>
</evidence>
<dbReference type="AlphaFoldDB" id="A0A7M7NLL2"/>
<proteinExistence type="inferred from homology"/>